<feature type="compositionally biased region" description="Polar residues" evidence="2">
    <location>
        <begin position="76"/>
        <end position="89"/>
    </location>
</feature>
<dbReference type="SUPFAM" id="SSF81301">
    <property type="entry name" value="Nucleotidyltransferase"/>
    <property type="match status" value="1"/>
</dbReference>
<dbReference type="GO" id="GO:0017148">
    <property type="term" value="P:negative regulation of translation"/>
    <property type="evidence" value="ECO:0007669"/>
    <property type="project" value="TreeGrafter"/>
</dbReference>
<sequence length="295" mass="32459">MLSFSRTRTASQRRIDGDISPPITTFTTSVLLFLLALYPAPETSAFFLPSPICQSPASYIDRTGSAWSLVSPRPQSSLYSSESNNTPQRPKQKKGGREGYNRNRRREEALDGMKVGHRFEMGYDIEEETVPLAEDETLPVIETIASAADMRKGEDVLALRVSRLTTVSSFFVLVSGNSRPQIQAIAGAIEEDMLEKHGLEVRNGGEGTADSGWILLDYGSVVVNVMTPVARKFYALEKLWKNVGALPPSVLPSLLSLLLPSLPPSRPLPFPPFFFPSFLPLSFPPLHSILYSGTD</sequence>
<dbReference type="EMBL" id="AZIL01000671">
    <property type="protein sequence ID" value="EWM26410.1"/>
    <property type="molecule type" value="Genomic_DNA"/>
</dbReference>
<organism evidence="3 4">
    <name type="scientific">Nannochloropsis gaditana</name>
    <dbReference type="NCBI Taxonomy" id="72520"/>
    <lineage>
        <taxon>Eukaryota</taxon>
        <taxon>Sar</taxon>
        <taxon>Stramenopiles</taxon>
        <taxon>Ochrophyta</taxon>
        <taxon>Eustigmatophyceae</taxon>
        <taxon>Eustigmatales</taxon>
        <taxon>Monodopsidaceae</taxon>
        <taxon>Nannochloropsis</taxon>
    </lineage>
</organism>
<dbReference type="PANTHER" id="PTHR21043:SF0">
    <property type="entry name" value="MITOCHONDRIAL ASSEMBLY OF RIBOSOMAL LARGE SUBUNIT PROTEIN 1"/>
    <property type="match status" value="1"/>
</dbReference>
<dbReference type="Pfam" id="PF02410">
    <property type="entry name" value="RsfS"/>
    <property type="match status" value="1"/>
</dbReference>
<reference evidence="3 4" key="1">
    <citation type="journal article" date="2014" name="Mol. Plant">
        <title>Chromosome Scale Genome Assembly and Transcriptome Profiling of Nannochloropsis gaditana in Nitrogen Depletion.</title>
        <authorList>
            <person name="Corteggiani Carpinelli E."/>
            <person name="Telatin A."/>
            <person name="Vitulo N."/>
            <person name="Forcato C."/>
            <person name="D'Angelo M."/>
            <person name="Schiavon R."/>
            <person name="Vezzi A."/>
            <person name="Giacometti G.M."/>
            <person name="Morosinotto T."/>
            <person name="Valle G."/>
        </authorList>
    </citation>
    <scope>NUCLEOTIDE SEQUENCE [LARGE SCALE GENOMIC DNA]</scope>
    <source>
        <strain evidence="3 4">B-31</strain>
    </source>
</reference>
<proteinExistence type="inferred from homology"/>
<feature type="compositionally biased region" description="Basic and acidic residues" evidence="2">
    <location>
        <begin position="95"/>
        <end position="109"/>
    </location>
</feature>
<dbReference type="Proteomes" id="UP000019335">
    <property type="component" value="Chromosome 9"/>
</dbReference>
<dbReference type="GO" id="GO:0090071">
    <property type="term" value="P:negative regulation of ribosome biogenesis"/>
    <property type="evidence" value="ECO:0007669"/>
    <property type="project" value="TreeGrafter"/>
</dbReference>
<gene>
    <name evidence="3" type="ORF">Naga_100879g3</name>
</gene>
<protein>
    <submittedName>
        <fullName evidence="3">Ribosome-associated, Iojap</fullName>
    </submittedName>
</protein>
<comment type="caution">
    <text evidence="3">The sequence shown here is derived from an EMBL/GenBank/DDBJ whole genome shotgun (WGS) entry which is preliminary data.</text>
</comment>
<dbReference type="AlphaFoldDB" id="W7THC1"/>
<dbReference type="PANTHER" id="PTHR21043">
    <property type="entry name" value="IOJAP SUPERFAMILY ORTHOLOG"/>
    <property type="match status" value="1"/>
</dbReference>
<evidence type="ECO:0000313" key="4">
    <source>
        <dbReference type="Proteomes" id="UP000019335"/>
    </source>
</evidence>
<dbReference type="OrthoDB" id="21330at2759"/>
<dbReference type="HAMAP" id="MF_01477">
    <property type="entry name" value="Iojap_RsfS"/>
    <property type="match status" value="1"/>
</dbReference>
<evidence type="ECO:0000256" key="1">
    <source>
        <dbReference type="ARBA" id="ARBA00010574"/>
    </source>
</evidence>
<feature type="region of interest" description="Disordered" evidence="2">
    <location>
        <begin position="76"/>
        <end position="109"/>
    </location>
</feature>
<evidence type="ECO:0000256" key="2">
    <source>
        <dbReference type="SAM" id="MobiDB-lite"/>
    </source>
</evidence>
<dbReference type="InterPro" id="IPR043519">
    <property type="entry name" value="NT_sf"/>
</dbReference>
<evidence type="ECO:0000313" key="3">
    <source>
        <dbReference type="EMBL" id="EWM26410.1"/>
    </source>
</evidence>
<comment type="similarity">
    <text evidence="1">Belongs to the Iojap/RsfS family.</text>
</comment>
<keyword evidence="4" id="KW-1185">Reference proteome</keyword>
<dbReference type="GO" id="GO:0043023">
    <property type="term" value="F:ribosomal large subunit binding"/>
    <property type="evidence" value="ECO:0007669"/>
    <property type="project" value="TreeGrafter"/>
</dbReference>
<name>W7THC1_9STRA</name>
<dbReference type="NCBIfam" id="TIGR00090">
    <property type="entry name" value="rsfS_iojap_ybeB"/>
    <property type="match status" value="1"/>
</dbReference>
<accession>W7THC1</accession>
<dbReference type="Gene3D" id="3.30.460.10">
    <property type="entry name" value="Beta Polymerase, domain 2"/>
    <property type="match status" value="1"/>
</dbReference>
<dbReference type="InterPro" id="IPR004394">
    <property type="entry name" value="Iojap/RsfS/C7orf30"/>
</dbReference>